<protein>
    <submittedName>
        <fullName evidence="1">Uncharacterized protein</fullName>
    </submittedName>
</protein>
<organism evidence="1 2">
    <name type="scientific">Penicillium arizonense</name>
    <dbReference type="NCBI Taxonomy" id="1835702"/>
    <lineage>
        <taxon>Eukaryota</taxon>
        <taxon>Fungi</taxon>
        <taxon>Dikarya</taxon>
        <taxon>Ascomycota</taxon>
        <taxon>Pezizomycotina</taxon>
        <taxon>Eurotiomycetes</taxon>
        <taxon>Eurotiomycetidae</taxon>
        <taxon>Eurotiales</taxon>
        <taxon>Aspergillaceae</taxon>
        <taxon>Penicillium</taxon>
    </lineage>
</organism>
<reference evidence="1 2" key="1">
    <citation type="journal article" date="2016" name="Sci. Rep.">
        <title>Penicillium arizonense, a new, genome sequenced fungal species, reveals a high chemical diversity in secreted metabolites.</title>
        <authorList>
            <person name="Grijseels S."/>
            <person name="Nielsen J.C."/>
            <person name="Randelovic M."/>
            <person name="Nielsen J."/>
            <person name="Nielsen K.F."/>
            <person name="Workman M."/>
            <person name="Frisvad J.C."/>
        </authorList>
    </citation>
    <scope>NUCLEOTIDE SEQUENCE [LARGE SCALE GENOMIC DNA]</scope>
    <source>
        <strain evidence="1 2">CBS 141311</strain>
    </source>
</reference>
<proteinExistence type="predicted"/>
<dbReference type="Proteomes" id="UP000177622">
    <property type="component" value="Unassembled WGS sequence"/>
</dbReference>
<name>A0A1F5LK78_PENAI</name>
<keyword evidence="2" id="KW-1185">Reference proteome</keyword>
<dbReference type="GeneID" id="34576421"/>
<dbReference type="AlphaFoldDB" id="A0A1F5LK78"/>
<gene>
    <name evidence="1" type="ORF">PENARI_c008G12296</name>
</gene>
<comment type="caution">
    <text evidence="1">The sequence shown here is derived from an EMBL/GenBank/DDBJ whole genome shotgun (WGS) entry which is preliminary data.</text>
</comment>
<dbReference type="EMBL" id="LXJU01000008">
    <property type="protein sequence ID" value="OGE53319.1"/>
    <property type="molecule type" value="Genomic_DNA"/>
</dbReference>
<evidence type="ECO:0000313" key="1">
    <source>
        <dbReference type="EMBL" id="OGE53319.1"/>
    </source>
</evidence>
<accession>A0A1F5LK78</accession>
<dbReference type="RefSeq" id="XP_022488758.1">
    <property type="nucleotide sequence ID" value="XM_022631687.1"/>
</dbReference>
<sequence length="120" mass="13065">MLTTVKAGAVTADEVEVFLISFKNRDRNSRHDMLLSSAVASSELLTFASSGEAVRFCANLSTGEERHHPTQVCDENHASTSRNLLPCLSSATSPTTALTNEEEVLETVENKVNHFQAKTI</sequence>
<evidence type="ECO:0000313" key="2">
    <source>
        <dbReference type="Proteomes" id="UP000177622"/>
    </source>
</evidence>